<dbReference type="Proteomes" id="UP000198804">
    <property type="component" value="Unassembled WGS sequence"/>
</dbReference>
<sequence>MTELLDKAFTTARALSPEMQDEIARVVLALAGDDQQPVYAFTPEEEAELDESEAAARRGDFATDDEVRAIWAKHGL</sequence>
<proteinExistence type="predicted"/>
<organism evidence="1 2">
    <name type="scientific">Methylorubrum salsuginis</name>
    <dbReference type="NCBI Taxonomy" id="414703"/>
    <lineage>
        <taxon>Bacteria</taxon>
        <taxon>Pseudomonadati</taxon>
        <taxon>Pseudomonadota</taxon>
        <taxon>Alphaproteobacteria</taxon>
        <taxon>Hyphomicrobiales</taxon>
        <taxon>Methylobacteriaceae</taxon>
        <taxon>Methylorubrum</taxon>
    </lineage>
</organism>
<dbReference type="RefSeq" id="WP_091941380.1">
    <property type="nucleotide sequence ID" value="NZ_FOSV01000001.1"/>
</dbReference>
<dbReference type="AlphaFoldDB" id="A0A1I3YXM7"/>
<evidence type="ECO:0000313" key="1">
    <source>
        <dbReference type="EMBL" id="SFK36099.1"/>
    </source>
</evidence>
<dbReference type="STRING" id="414703.SAMN04488125_101393"/>
<protein>
    <recommendedName>
        <fullName evidence="3">Addiction module component</fullName>
    </recommendedName>
</protein>
<keyword evidence="2" id="KW-1185">Reference proteome</keyword>
<name>A0A1I3YXM7_9HYPH</name>
<evidence type="ECO:0008006" key="3">
    <source>
        <dbReference type="Google" id="ProtNLM"/>
    </source>
</evidence>
<dbReference type="OrthoDB" id="7889158at2"/>
<dbReference type="EMBL" id="FOSV01000001">
    <property type="protein sequence ID" value="SFK36099.1"/>
    <property type="molecule type" value="Genomic_DNA"/>
</dbReference>
<evidence type="ECO:0000313" key="2">
    <source>
        <dbReference type="Proteomes" id="UP000198804"/>
    </source>
</evidence>
<reference evidence="2" key="1">
    <citation type="submission" date="2016-10" db="EMBL/GenBank/DDBJ databases">
        <authorList>
            <person name="Varghese N."/>
            <person name="Submissions S."/>
        </authorList>
    </citation>
    <scope>NUCLEOTIDE SEQUENCE [LARGE SCALE GENOMIC DNA]</scope>
    <source>
        <strain evidence="2">CGMCC 1.6474</strain>
    </source>
</reference>
<accession>A0A1I3YXM7</accession>
<gene>
    <name evidence="1" type="ORF">SAMN04488125_101393</name>
</gene>